<dbReference type="EMBL" id="JAUZMZ010000116">
    <property type="protein sequence ID" value="MEE2034041.1"/>
    <property type="molecule type" value="Genomic_DNA"/>
</dbReference>
<organism evidence="12 13">
    <name type="scientific">Rhodococcus chondri</name>
    <dbReference type="NCBI Taxonomy" id="3065941"/>
    <lineage>
        <taxon>Bacteria</taxon>
        <taxon>Bacillati</taxon>
        <taxon>Actinomycetota</taxon>
        <taxon>Actinomycetes</taxon>
        <taxon>Mycobacteriales</taxon>
        <taxon>Nocardiaceae</taxon>
        <taxon>Rhodococcus</taxon>
    </lineage>
</organism>
<dbReference type="GO" id="GO:0004134">
    <property type="term" value="F:4-alpha-glucanotransferase activity"/>
    <property type="evidence" value="ECO:0007669"/>
    <property type="project" value="UniProtKB-EC"/>
</dbReference>
<keyword evidence="7 10" id="KW-0119">Carbohydrate metabolism</keyword>
<evidence type="ECO:0000256" key="1">
    <source>
        <dbReference type="ARBA" id="ARBA00000439"/>
    </source>
</evidence>
<keyword evidence="13" id="KW-1185">Reference proteome</keyword>
<evidence type="ECO:0000256" key="8">
    <source>
        <dbReference type="ARBA" id="ARBA00031423"/>
    </source>
</evidence>
<evidence type="ECO:0000256" key="3">
    <source>
        <dbReference type="ARBA" id="ARBA00012560"/>
    </source>
</evidence>
<dbReference type="Gene3D" id="3.20.20.80">
    <property type="entry name" value="Glycosidases"/>
    <property type="match status" value="1"/>
</dbReference>
<comment type="caution">
    <text evidence="12">The sequence shown here is derived from an EMBL/GenBank/DDBJ whole genome shotgun (WGS) entry which is preliminary data.</text>
</comment>
<comment type="catalytic activity">
    <reaction evidence="1 10">
        <text>Transfers a segment of a (1-&gt;4)-alpha-D-glucan to a new position in an acceptor, which may be glucose or a (1-&gt;4)-alpha-D-glucan.</text>
        <dbReference type="EC" id="2.4.1.25"/>
    </reaction>
</comment>
<keyword evidence="5 10" id="KW-0328">Glycosyltransferase</keyword>
<dbReference type="EC" id="2.4.1.25" evidence="3 10"/>
<dbReference type="SUPFAM" id="SSF51445">
    <property type="entry name" value="(Trans)glycosidases"/>
    <property type="match status" value="1"/>
</dbReference>
<dbReference type="InterPro" id="IPR017853">
    <property type="entry name" value="GH"/>
</dbReference>
<gene>
    <name evidence="12" type="primary">malQ</name>
    <name evidence="12" type="ORF">Q8814_18300</name>
</gene>
<evidence type="ECO:0000313" key="13">
    <source>
        <dbReference type="Proteomes" id="UP001331936"/>
    </source>
</evidence>
<protein>
    <recommendedName>
        <fullName evidence="4 10">4-alpha-glucanotransferase</fullName>
        <ecNumber evidence="3 10">2.4.1.25</ecNumber>
    </recommendedName>
    <alternativeName>
        <fullName evidence="8 10">Amylomaltase</fullName>
    </alternativeName>
    <alternativeName>
        <fullName evidence="9 10">Disproportionating enzyme</fullName>
    </alternativeName>
</protein>
<dbReference type="Pfam" id="PF02446">
    <property type="entry name" value="Glyco_hydro_77"/>
    <property type="match status" value="1"/>
</dbReference>
<dbReference type="InterPro" id="IPR003385">
    <property type="entry name" value="Glyco_hydro_77"/>
</dbReference>
<keyword evidence="6 10" id="KW-0808">Transferase</keyword>
<evidence type="ECO:0000256" key="7">
    <source>
        <dbReference type="ARBA" id="ARBA00023277"/>
    </source>
</evidence>
<feature type="domain" description="MalQ N-terminal beta-sandwich" evidence="11">
    <location>
        <begin position="68"/>
        <end position="157"/>
    </location>
</feature>
<name>A0ABU7JVJ5_9NOCA</name>
<evidence type="ECO:0000256" key="2">
    <source>
        <dbReference type="ARBA" id="ARBA00005684"/>
    </source>
</evidence>
<dbReference type="NCBIfam" id="TIGR00217">
    <property type="entry name" value="malQ"/>
    <property type="match status" value="1"/>
</dbReference>
<evidence type="ECO:0000256" key="4">
    <source>
        <dbReference type="ARBA" id="ARBA00020295"/>
    </source>
</evidence>
<evidence type="ECO:0000256" key="5">
    <source>
        <dbReference type="ARBA" id="ARBA00022676"/>
    </source>
</evidence>
<evidence type="ECO:0000259" key="11">
    <source>
        <dbReference type="Pfam" id="PF21226"/>
    </source>
</evidence>
<proteinExistence type="inferred from homology"/>
<evidence type="ECO:0000256" key="9">
    <source>
        <dbReference type="ARBA" id="ARBA00031501"/>
    </source>
</evidence>
<evidence type="ECO:0000313" key="12">
    <source>
        <dbReference type="EMBL" id="MEE2034041.1"/>
    </source>
</evidence>
<dbReference type="PANTHER" id="PTHR32438">
    <property type="entry name" value="4-ALPHA-GLUCANOTRANSFERASE DPE1, CHLOROPLASTIC/AMYLOPLASTIC"/>
    <property type="match status" value="1"/>
</dbReference>
<comment type="similarity">
    <text evidence="2 10">Belongs to the disproportionating enzyme family.</text>
</comment>
<dbReference type="PANTHER" id="PTHR32438:SF5">
    <property type="entry name" value="4-ALPHA-GLUCANOTRANSFERASE DPE1, CHLOROPLASTIC_AMYLOPLASTIC"/>
    <property type="match status" value="1"/>
</dbReference>
<reference evidence="12 13" key="1">
    <citation type="submission" date="2023-08" db="EMBL/GenBank/DDBJ databases">
        <authorList>
            <person name="Girao M."/>
            <person name="Carvalho M.F."/>
        </authorList>
    </citation>
    <scope>NUCLEOTIDE SEQUENCE [LARGE SCALE GENOMIC DNA]</scope>
    <source>
        <strain evidence="12 13">CC-R104</strain>
    </source>
</reference>
<dbReference type="InterPro" id="IPR048458">
    <property type="entry name" value="MalQ_N"/>
</dbReference>
<dbReference type="RefSeq" id="WP_330153416.1">
    <property type="nucleotide sequence ID" value="NZ_JAUZMZ010000116.1"/>
</dbReference>
<dbReference type="Pfam" id="PF21226">
    <property type="entry name" value="MalQ_N"/>
    <property type="match status" value="1"/>
</dbReference>
<dbReference type="Proteomes" id="UP001331936">
    <property type="component" value="Unassembled WGS sequence"/>
</dbReference>
<accession>A0ABU7JVJ5</accession>
<evidence type="ECO:0000256" key="10">
    <source>
        <dbReference type="RuleBase" id="RU361207"/>
    </source>
</evidence>
<evidence type="ECO:0000256" key="6">
    <source>
        <dbReference type="ARBA" id="ARBA00022679"/>
    </source>
</evidence>
<sequence>MTTMEKLRELAGHHGVSCTYRGWDGFDHDVSDHTLQKILAALDVPAATDAEIDASLGDLTDAAWRRMLPPSLVIVEGEERTFPVHVPHGDPVTVWVVTEDGAEVEAGQLDVWVDPRTVDGRLLGRATFAVPSLPLGWHTLRARSHDMEAQATLVVTPARLATADLLTDRQRWGLAAQLYSVRSRRSWGIGDFVDLADLAAVTASYGGDFVLVNPVHVAEPQPPHEPSPYLPSSRRFIDPLYLRVEAVPEAAYLPAKHRKLLDDSAQRFAKANRKATHLDRDATFRAKLDVLERVYRVPRGPARQARFEAFCAEGGAALDDFALWCVLAEKFGDRADRWAKRAPTPDAPYAADRRARSAGRMDFYRWLQWLCDEQLTAAQDSARAAGLDLGIVHDLAVGVCRDGADAWTLGDALAAGVTVGAPPDDFNRNGQNWNQPPWRPDRLADLGYRPYRDVVRAALRHAGGVRVDHILGLFRTWWVPEGSSPADGAYVRGDHEAMIGILVLEAQRADAVVIGEDLGVFEKWVQEYLTARGVAGTSILWFERDGDAPRLPETYRQLCLTSVTTHDLPPTSGYLAGEHISIRSRLGLLDRDLDTELAGAVAERDEVLQLARDRGLLDTTPGDPDTDEQRTVEALHRLIAASPSALLGLSLADAVGERRSQNQPGTIDEYPNWRVPLADAEGKAVLLEDLPDSERFAALAAALSRSPEL</sequence>